<sequence length="539" mass="56833">MVWSGLAATPAEKSRGGVLPKKLSTAFRVVGGRIGILGGVAVVALTVAASPAPAEPVAEPGAWLHADGSAIRDASGRQVLLHGVNVVAKTAPYYVSTDGPLAFGPGDADAIDAAGFNVVRLGLQWKGLEPGTLPPDSSQICGPGAVEDPGQYDPKVVSDYLDRIEDTVDMLAQRHIYTLLDMHQDVFSERFGGDGAPDWALCTDGAPIVTTPSKIGGVMPAAQNAVGHFWRNDVRGGLQQEFQRVWRAVATRFADDPWVLGYDPFNEPMSFRSAGTSMDTLTQCFYAGRQDPGRSAIGDELSCPATVPDDGVLQAIRSVDARHMLLPEPPVVGGSDLGPMPLSNTAVNVHDYCLLSVVSRNLLGGTGFSTGCRDSEQAAMDRTVAHANGQPLLMTEFGAEDDQSDLATVADLADQYTTGWVYWDWATYGAGGDQAGTQPLQDDLRLRPKAVALVRAYPTHIAGTLTALQYNPDTRVMTATYRATSSDPTDIVAPAFAYPDGFCATAGDAQVHTAGDRVSVVAEAGQNPAVTIRPGRCPA</sequence>
<comment type="caution">
    <text evidence="7">The sequence shown here is derived from an EMBL/GenBank/DDBJ whole genome shotgun (WGS) entry which is preliminary data.</text>
</comment>
<dbReference type="InterPro" id="IPR017853">
    <property type="entry name" value="GH"/>
</dbReference>
<evidence type="ECO:0000313" key="7">
    <source>
        <dbReference type="EMBL" id="MVU77244.1"/>
    </source>
</evidence>
<keyword evidence="8" id="KW-1185">Reference proteome</keyword>
<feature type="domain" description="Glycoside hydrolase family 5" evidence="5">
    <location>
        <begin position="108"/>
        <end position="427"/>
    </location>
</feature>
<proteinExistence type="inferred from homology"/>
<keyword evidence="2 4" id="KW-0378">Hydrolase</keyword>
<protein>
    <submittedName>
        <fullName evidence="7">Cellulase family glycosylhydrolase</fullName>
    </submittedName>
</protein>
<dbReference type="GO" id="GO:0016042">
    <property type="term" value="P:lipid catabolic process"/>
    <property type="evidence" value="ECO:0007669"/>
    <property type="project" value="UniProtKB-ARBA"/>
</dbReference>
<dbReference type="Gene3D" id="3.20.20.80">
    <property type="entry name" value="Glycosidases"/>
    <property type="match status" value="1"/>
</dbReference>
<comment type="similarity">
    <text evidence="1 4">Belongs to the glycosyl hydrolase 5 (cellulase A) family.</text>
</comment>
<gene>
    <name evidence="7" type="ORF">GPX89_08285</name>
</gene>
<organism evidence="7 8">
    <name type="scientific">Nocardia terrae</name>
    <dbReference type="NCBI Taxonomy" id="2675851"/>
    <lineage>
        <taxon>Bacteria</taxon>
        <taxon>Bacillati</taxon>
        <taxon>Actinomycetota</taxon>
        <taxon>Actinomycetes</taxon>
        <taxon>Mycobacteriales</taxon>
        <taxon>Nocardiaceae</taxon>
        <taxon>Nocardia</taxon>
    </lineage>
</organism>
<dbReference type="PANTHER" id="PTHR31308">
    <property type="match status" value="1"/>
</dbReference>
<evidence type="ECO:0000256" key="3">
    <source>
        <dbReference type="ARBA" id="ARBA00023295"/>
    </source>
</evidence>
<dbReference type="InterPro" id="IPR013780">
    <property type="entry name" value="Glyco_hydro_b"/>
</dbReference>
<dbReference type="GO" id="GO:0000272">
    <property type="term" value="P:polysaccharide catabolic process"/>
    <property type="evidence" value="ECO:0007669"/>
    <property type="project" value="InterPro"/>
</dbReference>
<evidence type="ECO:0000259" key="5">
    <source>
        <dbReference type="Pfam" id="PF00150"/>
    </source>
</evidence>
<evidence type="ECO:0000259" key="6">
    <source>
        <dbReference type="Pfam" id="PF18564"/>
    </source>
</evidence>
<dbReference type="Pfam" id="PF18564">
    <property type="entry name" value="Glyco_hydro_5_C"/>
    <property type="match status" value="1"/>
</dbReference>
<dbReference type="GO" id="GO:0004553">
    <property type="term" value="F:hydrolase activity, hydrolyzing O-glycosyl compounds"/>
    <property type="evidence" value="ECO:0007669"/>
    <property type="project" value="InterPro"/>
</dbReference>
<evidence type="ECO:0000256" key="1">
    <source>
        <dbReference type="ARBA" id="ARBA00005641"/>
    </source>
</evidence>
<evidence type="ECO:0000256" key="4">
    <source>
        <dbReference type="RuleBase" id="RU361153"/>
    </source>
</evidence>
<dbReference type="Gene3D" id="2.60.40.1180">
    <property type="entry name" value="Golgi alpha-mannosidase II"/>
    <property type="match status" value="1"/>
</dbReference>
<dbReference type="InterPro" id="IPR041036">
    <property type="entry name" value="GH5_C"/>
</dbReference>
<dbReference type="AlphaFoldDB" id="A0A7K1USD1"/>
<evidence type="ECO:0000313" key="8">
    <source>
        <dbReference type="Proteomes" id="UP000466794"/>
    </source>
</evidence>
<name>A0A7K1USD1_9NOCA</name>
<dbReference type="Proteomes" id="UP000466794">
    <property type="component" value="Unassembled WGS sequence"/>
</dbReference>
<dbReference type="PANTHER" id="PTHR31308:SF3">
    <property type="entry name" value="ENDOGLYCOCERAMIDASE"/>
    <property type="match status" value="1"/>
</dbReference>
<dbReference type="InterPro" id="IPR001547">
    <property type="entry name" value="Glyco_hydro_5"/>
</dbReference>
<dbReference type="InterPro" id="IPR052066">
    <property type="entry name" value="Glycosphingolipid_Hydrolases"/>
</dbReference>
<feature type="domain" description="Glycoside hydrolase family 5 C-terminal" evidence="6">
    <location>
        <begin position="455"/>
        <end position="522"/>
    </location>
</feature>
<evidence type="ECO:0000256" key="2">
    <source>
        <dbReference type="ARBA" id="ARBA00022801"/>
    </source>
</evidence>
<dbReference type="Pfam" id="PF00150">
    <property type="entry name" value="Cellulase"/>
    <property type="match status" value="1"/>
</dbReference>
<dbReference type="EMBL" id="WRPP01000001">
    <property type="protein sequence ID" value="MVU77244.1"/>
    <property type="molecule type" value="Genomic_DNA"/>
</dbReference>
<accession>A0A7K1USD1</accession>
<dbReference type="GO" id="GO:1901136">
    <property type="term" value="P:carbohydrate derivative catabolic process"/>
    <property type="evidence" value="ECO:0007669"/>
    <property type="project" value="UniProtKB-ARBA"/>
</dbReference>
<keyword evidence="3 4" id="KW-0326">Glycosidase</keyword>
<reference evidence="7 8" key="1">
    <citation type="submission" date="2019-12" db="EMBL/GenBank/DDBJ databases">
        <title>Nocardia sp. nov. ET3-3 isolated from soil.</title>
        <authorList>
            <person name="Kanchanasin P."/>
            <person name="Tanasupawat S."/>
            <person name="Yuki M."/>
            <person name="Kudo T."/>
        </authorList>
    </citation>
    <scope>NUCLEOTIDE SEQUENCE [LARGE SCALE GENOMIC DNA]</scope>
    <source>
        <strain evidence="7 8">ET3-3</strain>
    </source>
</reference>
<dbReference type="SUPFAM" id="SSF51445">
    <property type="entry name" value="(Trans)glycosidases"/>
    <property type="match status" value="1"/>
</dbReference>